<dbReference type="InterPro" id="IPR037160">
    <property type="entry name" value="DNA_Pol_thumb_sf"/>
</dbReference>
<evidence type="ECO:0000256" key="12">
    <source>
        <dbReference type="SAM" id="MobiDB-lite"/>
    </source>
</evidence>
<keyword evidence="9 11" id="KW-0539">Nucleus</keyword>
<reference evidence="15" key="2">
    <citation type="submission" date="2015-01" db="EMBL/GenBank/DDBJ databases">
        <title>Evolutionary Origins and Diversification of the Mycorrhizal Mutualists.</title>
        <authorList>
            <consortium name="DOE Joint Genome Institute"/>
            <consortium name="Mycorrhizal Genomics Consortium"/>
            <person name="Kohler A."/>
            <person name="Kuo A."/>
            <person name="Nagy L.G."/>
            <person name="Floudas D."/>
            <person name="Copeland A."/>
            <person name="Barry K.W."/>
            <person name="Cichocki N."/>
            <person name="Veneault-Fourrey C."/>
            <person name="LaButti K."/>
            <person name="Lindquist E.A."/>
            <person name="Lipzen A."/>
            <person name="Lundell T."/>
            <person name="Morin E."/>
            <person name="Murat C."/>
            <person name="Riley R."/>
            <person name="Ohm R."/>
            <person name="Sun H."/>
            <person name="Tunlid A."/>
            <person name="Henrissat B."/>
            <person name="Grigoriev I.V."/>
            <person name="Hibbett D.S."/>
            <person name="Martin F."/>
        </authorList>
    </citation>
    <scope>NUCLEOTIDE SEQUENCE [LARGE SCALE GENOMIC DNA]</scope>
    <source>
        <strain evidence="15">Zn</strain>
    </source>
</reference>
<dbReference type="SUPFAM" id="SSF81585">
    <property type="entry name" value="PsbU/PolX domain-like"/>
    <property type="match status" value="1"/>
</dbReference>
<dbReference type="Gene3D" id="3.30.210.10">
    <property type="entry name" value="DNA polymerase, thumb domain"/>
    <property type="match status" value="1"/>
</dbReference>
<evidence type="ECO:0000256" key="4">
    <source>
        <dbReference type="ARBA" id="ARBA00022695"/>
    </source>
</evidence>
<dbReference type="FunFam" id="1.10.150.110:FF:000005">
    <property type="entry name" value="DNA polymerase POL4"/>
    <property type="match status" value="1"/>
</dbReference>
<dbReference type="Proteomes" id="UP000054321">
    <property type="component" value="Unassembled WGS sequence"/>
</dbReference>
<dbReference type="Gene3D" id="3.30.460.10">
    <property type="entry name" value="Beta Polymerase, domain 2"/>
    <property type="match status" value="1"/>
</dbReference>
<evidence type="ECO:0000259" key="13">
    <source>
        <dbReference type="PROSITE" id="PS50172"/>
    </source>
</evidence>
<keyword evidence="8 11" id="KW-0234">DNA repair</keyword>
<evidence type="ECO:0000256" key="10">
    <source>
        <dbReference type="ARBA" id="ARBA00049244"/>
    </source>
</evidence>
<accession>A0A0C3HYP6</accession>
<dbReference type="InterPro" id="IPR022312">
    <property type="entry name" value="DNA_pol_X"/>
</dbReference>
<dbReference type="InterPro" id="IPR043519">
    <property type="entry name" value="NT_sf"/>
</dbReference>
<dbReference type="InterPro" id="IPR010996">
    <property type="entry name" value="HHH_MUS81"/>
</dbReference>
<comment type="catalytic activity">
    <reaction evidence="10 11">
        <text>DNA(n) + a 2'-deoxyribonucleoside 5'-triphosphate = DNA(n+1) + diphosphate</text>
        <dbReference type="Rhea" id="RHEA:22508"/>
        <dbReference type="Rhea" id="RHEA-COMP:17339"/>
        <dbReference type="Rhea" id="RHEA-COMP:17340"/>
        <dbReference type="ChEBI" id="CHEBI:33019"/>
        <dbReference type="ChEBI" id="CHEBI:61560"/>
        <dbReference type="ChEBI" id="CHEBI:173112"/>
        <dbReference type="EC" id="2.7.7.7"/>
    </reaction>
</comment>
<dbReference type="CDD" id="cd00141">
    <property type="entry name" value="NT_POLXc"/>
    <property type="match status" value="1"/>
</dbReference>
<dbReference type="Pfam" id="PF14716">
    <property type="entry name" value="HHH_8"/>
    <property type="match status" value="1"/>
</dbReference>
<dbReference type="EMBL" id="KN832870">
    <property type="protein sequence ID" value="KIN07367.1"/>
    <property type="molecule type" value="Genomic_DNA"/>
</dbReference>
<dbReference type="PROSITE" id="PS50172">
    <property type="entry name" value="BRCT"/>
    <property type="match status" value="1"/>
</dbReference>
<dbReference type="SUPFAM" id="SSF81301">
    <property type="entry name" value="Nucleotidyltransferase"/>
    <property type="match status" value="1"/>
</dbReference>
<dbReference type="GO" id="GO:0046872">
    <property type="term" value="F:metal ion binding"/>
    <property type="evidence" value="ECO:0007669"/>
    <property type="project" value="UniProtKB-UniRule"/>
</dbReference>
<dbReference type="OrthoDB" id="205514at2759"/>
<sequence>MEADDAVDNSRPKKRRRVEKGDANEAIVIESSTESEPESLSSPRSNLIGTTRPNPPAINLSLTPELPPAPEYDDFTGDSIKVLTLEWYLDSVKAGVLLPTKNYVVFEGRITGKPNPLIQSPRKILRRENLISQAKGDTPPRGQPLYKHGPRWAISKSPAQPPRLMHQTSSEHDRAVALPPLPPSLCSIYSCQRSTPAQSPNADFIAQLYIIKHARKLDRDDRGISALAYSKAIASIQAYPYTLTSPEEVARLPNCAERYAEIFQEWKETGRVQEVQQIETDERMKSLTEFYEIYDVAEKTARQFYARGWRDLDDVISQGWDTLTPNQQIGVKFYDDFKEKIPRDEVERIAAIVLRYANQVREGFHMVIVGGYRKGKTMCGDVDVILSHPDEDATDHVVEQIVWNLAEDQWITHRLTVSTANSERGQQTINWRGGMSKTRGRGFCTLDKALVVWQDAELAKNPDPGRRNPRRRVDIILSPWKTAGCAVLGWSGGTMFERDLRKYCRNVKGVKFDSTGVRRLSDGTWLDLEKGANDLLEKEKKVFEGLGLEWRDPEERCTG</sequence>
<dbReference type="GO" id="GO:0003677">
    <property type="term" value="F:DNA binding"/>
    <property type="evidence" value="ECO:0007669"/>
    <property type="project" value="UniProtKB-UniRule"/>
</dbReference>
<evidence type="ECO:0000313" key="15">
    <source>
        <dbReference type="Proteomes" id="UP000054321"/>
    </source>
</evidence>
<dbReference type="PRINTS" id="PR00869">
    <property type="entry name" value="DNAPOLX"/>
</dbReference>
<dbReference type="Pfam" id="PF14791">
    <property type="entry name" value="DNA_pol_B_thumb"/>
    <property type="match status" value="1"/>
</dbReference>
<comment type="subcellular location">
    <subcellularLocation>
        <location evidence="1 11">Nucleus</location>
    </subcellularLocation>
</comment>
<evidence type="ECO:0000313" key="14">
    <source>
        <dbReference type="EMBL" id="KIN07367.1"/>
    </source>
</evidence>
<evidence type="ECO:0000256" key="1">
    <source>
        <dbReference type="ARBA" id="ARBA00004123"/>
    </source>
</evidence>
<dbReference type="STRING" id="913774.A0A0C3HYP6"/>
<dbReference type="GO" id="GO:0003887">
    <property type="term" value="F:DNA-directed DNA polymerase activity"/>
    <property type="evidence" value="ECO:0007669"/>
    <property type="project" value="UniProtKB-UniRule"/>
</dbReference>
<protein>
    <recommendedName>
        <fullName evidence="11">DNA polymerase</fullName>
        <ecNumber evidence="11">2.7.7.7</ecNumber>
    </recommendedName>
</protein>
<dbReference type="InterPro" id="IPR029398">
    <property type="entry name" value="PolB_thumb"/>
</dbReference>
<organism evidence="14 15">
    <name type="scientific">Oidiodendron maius (strain Zn)</name>
    <dbReference type="NCBI Taxonomy" id="913774"/>
    <lineage>
        <taxon>Eukaryota</taxon>
        <taxon>Fungi</taxon>
        <taxon>Dikarya</taxon>
        <taxon>Ascomycota</taxon>
        <taxon>Pezizomycotina</taxon>
        <taxon>Leotiomycetes</taxon>
        <taxon>Leotiomycetes incertae sedis</taxon>
        <taxon>Myxotrichaceae</taxon>
        <taxon>Oidiodendron</taxon>
    </lineage>
</organism>
<feature type="compositionally biased region" description="Low complexity" evidence="12">
    <location>
        <begin position="30"/>
        <end position="45"/>
    </location>
</feature>
<dbReference type="InParanoid" id="A0A0C3HYP6"/>
<reference evidence="14 15" key="1">
    <citation type="submission" date="2014-04" db="EMBL/GenBank/DDBJ databases">
        <authorList>
            <consortium name="DOE Joint Genome Institute"/>
            <person name="Kuo A."/>
            <person name="Martino E."/>
            <person name="Perotto S."/>
            <person name="Kohler A."/>
            <person name="Nagy L.G."/>
            <person name="Floudas D."/>
            <person name="Copeland A."/>
            <person name="Barry K.W."/>
            <person name="Cichocki N."/>
            <person name="Veneault-Fourrey C."/>
            <person name="LaButti K."/>
            <person name="Lindquist E.A."/>
            <person name="Lipzen A."/>
            <person name="Lundell T."/>
            <person name="Morin E."/>
            <person name="Murat C."/>
            <person name="Sun H."/>
            <person name="Tunlid A."/>
            <person name="Henrissat B."/>
            <person name="Grigoriev I.V."/>
            <person name="Hibbett D.S."/>
            <person name="Martin F."/>
            <person name="Nordberg H.P."/>
            <person name="Cantor M.N."/>
            <person name="Hua S.X."/>
        </authorList>
    </citation>
    <scope>NUCLEOTIDE SEQUENCE [LARGE SCALE GENOMIC DNA]</scope>
    <source>
        <strain evidence="14 15">Zn</strain>
    </source>
</reference>
<evidence type="ECO:0000256" key="2">
    <source>
        <dbReference type="ARBA" id="ARBA00008323"/>
    </source>
</evidence>
<dbReference type="InterPro" id="IPR002054">
    <property type="entry name" value="DNA-dir_DNA_pol_X"/>
</dbReference>
<keyword evidence="15" id="KW-1185">Reference proteome</keyword>
<dbReference type="InterPro" id="IPR002008">
    <property type="entry name" value="DNA_pol_X_beta-like"/>
</dbReference>
<dbReference type="GO" id="GO:0005634">
    <property type="term" value="C:nucleus"/>
    <property type="evidence" value="ECO:0007669"/>
    <property type="project" value="UniProtKB-SubCell"/>
</dbReference>
<keyword evidence="4 11" id="KW-0548">Nucleotidyltransferase</keyword>
<dbReference type="EC" id="2.7.7.7" evidence="11"/>
<comment type="similarity">
    <text evidence="2 11">Belongs to the DNA polymerase type-X family.</text>
</comment>
<evidence type="ECO:0000256" key="9">
    <source>
        <dbReference type="ARBA" id="ARBA00023242"/>
    </source>
</evidence>
<dbReference type="GO" id="GO:0006303">
    <property type="term" value="P:double-strand break repair via nonhomologous end joining"/>
    <property type="evidence" value="ECO:0007669"/>
    <property type="project" value="TreeGrafter"/>
</dbReference>
<proteinExistence type="inferred from homology"/>
<gene>
    <name evidence="14" type="ORF">OIDMADRAFT_107688</name>
</gene>
<dbReference type="AlphaFoldDB" id="A0A0C3HYP6"/>
<feature type="domain" description="BRCT" evidence="13">
    <location>
        <begin position="79"/>
        <end position="105"/>
    </location>
</feature>
<dbReference type="Gene3D" id="1.10.150.110">
    <property type="entry name" value="DNA polymerase beta, N-terminal domain-like"/>
    <property type="match status" value="1"/>
</dbReference>
<dbReference type="SUPFAM" id="SSF47802">
    <property type="entry name" value="DNA polymerase beta, N-terminal domain-like"/>
    <property type="match status" value="1"/>
</dbReference>
<dbReference type="Pfam" id="PF10391">
    <property type="entry name" value="DNA_pol_lambd_f"/>
    <property type="match status" value="1"/>
</dbReference>
<feature type="region of interest" description="Disordered" evidence="12">
    <location>
        <begin position="1"/>
        <end position="57"/>
    </location>
</feature>
<dbReference type="InterPro" id="IPR028207">
    <property type="entry name" value="DNA_pol_B_palm_palm"/>
</dbReference>
<dbReference type="Gene3D" id="1.10.150.20">
    <property type="entry name" value="5' to 3' exonuclease, C-terminal subdomain"/>
    <property type="match status" value="1"/>
</dbReference>
<evidence type="ECO:0000256" key="3">
    <source>
        <dbReference type="ARBA" id="ARBA00022679"/>
    </source>
</evidence>
<evidence type="ECO:0000256" key="7">
    <source>
        <dbReference type="ARBA" id="ARBA00022932"/>
    </source>
</evidence>
<dbReference type="HOGENOM" id="CLU_008698_4_1_1"/>
<keyword evidence="5" id="KW-0479">Metal-binding</keyword>
<dbReference type="InterPro" id="IPR018944">
    <property type="entry name" value="DNA_pol_lambd_fingers_domain"/>
</dbReference>
<dbReference type="SMART" id="SM00483">
    <property type="entry name" value="POLXc"/>
    <property type="match status" value="1"/>
</dbReference>
<evidence type="ECO:0000256" key="8">
    <source>
        <dbReference type="ARBA" id="ARBA00023204"/>
    </source>
</evidence>
<dbReference type="InterPro" id="IPR027421">
    <property type="entry name" value="DNA_pol_lamdba_lyase_dom_sf"/>
</dbReference>
<comment type="function">
    <text evidence="11">DNA polymerase that functions in several pathways of DNA repair. Involved in base excision repair (BER) responsible for repair of lesions that give rise to abasic (AP) sites in DNA. Also contributes to DNA double-strand break repair by non-homologous end joining and homologous recombination. Has both template-dependent and template-independent (terminal transferase) DNA polymerase activities. Has also a 5'-deoxyribose-5-phosphate lyase (dRP lyase) activity.</text>
</comment>
<evidence type="ECO:0000256" key="11">
    <source>
        <dbReference type="RuleBase" id="RU366014"/>
    </source>
</evidence>
<name>A0A0C3HYP6_OIDMZ</name>
<dbReference type="PRINTS" id="PR00870">
    <property type="entry name" value="DNAPOLXBETA"/>
</dbReference>
<dbReference type="Pfam" id="PF14792">
    <property type="entry name" value="DNA_pol_B_palm"/>
    <property type="match status" value="1"/>
</dbReference>
<dbReference type="FunFam" id="1.10.150.20:FF:000010">
    <property type="entry name" value="DNA polymerase lambda"/>
    <property type="match status" value="1"/>
</dbReference>
<dbReference type="PANTHER" id="PTHR11276:SF29">
    <property type="entry name" value="DNA POLYMERASE TYPE-X FAMILY PROTEIN POL4"/>
    <property type="match status" value="1"/>
</dbReference>
<dbReference type="PANTHER" id="PTHR11276">
    <property type="entry name" value="DNA POLYMERASE TYPE-X FAMILY MEMBER"/>
    <property type="match status" value="1"/>
</dbReference>
<keyword evidence="7 11" id="KW-0239">DNA-directed DNA polymerase</keyword>
<evidence type="ECO:0000256" key="6">
    <source>
        <dbReference type="ARBA" id="ARBA00022763"/>
    </source>
</evidence>
<keyword evidence="3 11" id="KW-0808">Transferase</keyword>
<dbReference type="InterPro" id="IPR001357">
    <property type="entry name" value="BRCT_dom"/>
</dbReference>
<dbReference type="FunFam" id="3.30.210.10:FF:000005">
    <property type="entry name" value="DNA polymerase IV"/>
    <property type="match status" value="1"/>
</dbReference>
<evidence type="ECO:0000256" key="5">
    <source>
        <dbReference type="ARBA" id="ARBA00022723"/>
    </source>
</evidence>
<keyword evidence="6 11" id="KW-0227">DNA damage</keyword>